<evidence type="ECO:0000313" key="3">
    <source>
        <dbReference type="Proteomes" id="UP000886803"/>
    </source>
</evidence>
<name>A0A9D2M931_9FIRM</name>
<gene>
    <name evidence="2" type="ORF">H9945_08705</name>
</gene>
<evidence type="ECO:0000313" key="2">
    <source>
        <dbReference type="EMBL" id="HJB42563.1"/>
    </source>
</evidence>
<comment type="caution">
    <text evidence="2">The sequence shown here is derived from an EMBL/GenBank/DDBJ whole genome shotgun (WGS) entry which is preliminary data.</text>
</comment>
<feature type="transmembrane region" description="Helical" evidence="1">
    <location>
        <begin position="114"/>
        <end position="134"/>
    </location>
</feature>
<organism evidence="2 3">
    <name type="scientific">Candidatus Gemmiger avicola</name>
    <dbReference type="NCBI Taxonomy" id="2838605"/>
    <lineage>
        <taxon>Bacteria</taxon>
        <taxon>Bacillati</taxon>
        <taxon>Bacillota</taxon>
        <taxon>Clostridia</taxon>
        <taxon>Eubacteriales</taxon>
        <taxon>Gemmiger</taxon>
    </lineage>
</organism>
<dbReference type="EMBL" id="DWYG01000149">
    <property type="protein sequence ID" value="HJB42563.1"/>
    <property type="molecule type" value="Genomic_DNA"/>
</dbReference>
<sequence length="147" mass="15945">MIRPKRCGRLPVRLRLRAPAATLFLLALGLMADGTGVLRWGLAAALWHETGHLLAWAVLVRRPMQLELSPAGFCLSMCGVVLPPWRERLLAAAGPAANFIGCIGTLVWMDAAGYRYAGCWFAAANLLLGAFHLLPLPGFDGARLWGR</sequence>
<dbReference type="AlphaFoldDB" id="A0A9D2M931"/>
<feature type="transmembrane region" description="Helical" evidence="1">
    <location>
        <begin position="89"/>
        <end position="108"/>
    </location>
</feature>
<keyword evidence="1" id="KW-1133">Transmembrane helix</keyword>
<accession>A0A9D2M931</accession>
<keyword evidence="1" id="KW-0812">Transmembrane</keyword>
<reference evidence="2" key="2">
    <citation type="submission" date="2021-04" db="EMBL/GenBank/DDBJ databases">
        <authorList>
            <person name="Gilroy R."/>
        </authorList>
    </citation>
    <scope>NUCLEOTIDE SEQUENCE</scope>
    <source>
        <strain evidence="2">ChiBcec8-13705</strain>
    </source>
</reference>
<dbReference type="Proteomes" id="UP000886803">
    <property type="component" value="Unassembled WGS sequence"/>
</dbReference>
<proteinExistence type="predicted"/>
<reference evidence="2" key="1">
    <citation type="journal article" date="2021" name="PeerJ">
        <title>Extensive microbial diversity within the chicken gut microbiome revealed by metagenomics and culture.</title>
        <authorList>
            <person name="Gilroy R."/>
            <person name="Ravi A."/>
            <person name="Getino M."/>
            <person name="Pursley I."/>
            <person name="Horton D.L."/>
            <person name="Alikhan N.F."/>
            <person name="Baker D."/>
            <person name="Gharbi K."/>
            <person name="Hall N."/>
            <person name="Watson M."/>
            <person name="Adriaenssens E.M."/>
            <person name="Foster-Nyarko E."/>
            <person name="Jarju S."/>
            <person name="Secka A."/>
            <person name="Antonio M."/>
            <person name="Oren A."/>
            <person name="Chaudhuri R.R."/>
            <person name="La Ragione R."/>
            <person name="Hildebrand F."/>
            <person name="Pallen M.J."/>
        </authorList>
    </citation>
    <scope>NUCLEOTIDE SEQUENCE</scope>
    <source>
        <strain evidence="2">ChiBcec8-13705</strain>
    </source>
</reference>
<keyword evidence="1" id="KW-0472">Membrane</keyword>
<protein>
    <submittedName>
        <fullName evidence="2">Peptidase</fullName>
    </submittedName>
</protein>
<evidence type="ECO:0000256" key="1">
    <source>
        <dbReference type="SAM" id="Phobius"/>
    </source>
</evidence>